<dbReference type="SUPFAM" id="SSF53254">
    <property type="entry name" value="Phosphoglycerate mutase-like"/>
    <property type="match status" value="1"/>
</dbReference>
<sequence>MKFILFATAIAKTVYFIRHGEQDDSSGKDLSAQGYTRAQCLVNVFTNSFKSPESIIAQDPSDHSHRALETVQPLARYLGVQVLDSCDRDDISCAVDLINQQLDGGSKKVLVAWEHKQLAQIAMNFVDEDLKYPGSEYDLIWIVDTKTRSLKIKHENC</sequence>
<keyword evidence="2" id="KW-1185">Reference proteome</keyword>
<proteinExistence type="predicted"/>
<evidence type="ECO:0000313" key="2">
    <source>
        <dbReference type="Proteomes" id="UP001210925"/>
    </source>
</evidence>
<dbReference type="CDD" id="cd07040">
    <property type="entry name" value="HP"/>
    <property type="match status" value="1"/>
</dbReference>
<name>A0AAD5Y7Y0_9FUNG</name>
<evidence type="ECO:0000313" key="1">
    <source>
        <dbReference type="EMBL" id="KAJ3256715.1"/>
    </source>
</evidence>
<organism evidence="1 2">
    <name type="scientific">Boothiomyces macroporosus</name>
    <dbReference type="NCBI Taxonomy" id="261099"/>
    <lineage>
        <taxon>Eukaryota</taxon>
        <taxon>Fungi</taxon>
        <taxon>Fungi incertae sedis</taxon>
        <taxon>Chytridiomycota</taxon>
        <taxon>Chytridiomycota incertae sedis</taxon>
        <taxon>Chytridiomycetes</taxon>
        <taxon>Rhizophydiales</taxon>
        <taxon>Terramycetaceae</taxon>
        <taxon>Boothiomyces</taxon>
    </lineage>
</organism>
<reference evidence="1" key="1">
    <citation type="submission" date="2020-05" db="EMBL/GenBank/DDBJ databases">
        <title>Phylogenomic resolution of chytrid fungi.</title>
        <authorList>
            <person name="Stajich J.E."/>
            <person name="Amses K."/>
            <person name="Simmons R."/>
            <person name="Seto K."/>
            <person name="Myers J."/>
            <person name="Bonds A."/>
            <person name="Quandt C.A."/>
            <person name="Barry K."/>
            <person name="Liu P."/>
            <person name="Grigoriev I."/>
            <person name="Longcore J.E."/>
            <person name="James T.Y."/>
        </authorList>
    </citation>
    <scope>NUCLEOTIDE SEQUENCE</scope>
    <source>
        <strain evidence="1">PLAUS21</strain>
    </source>
</reference>
<evidence type="ECO:0008006" key="3">
    <source>
        <dbReference type="Google" id="ProtNLM"/>
    </source>
</evidence>
<dbReference type="Proteomes" id="UP001210925">
    <property type="component" value="Unassembled WGS sequence"/>
</dbReference>
<dbReference type="EMBL" id="JADGKB010000047">
    <property type="protein sequence ID" value="KAJ3256715.1"/>
    <property type="molecule type" value="Genomic_DNA"/>
</dbReference>
<protein>
    <recommendedName>
        <fullName evidence="3">Phosphoglycerate mutase family protein</fullName>
    </recommendedName>
</protein>
<accession>A0AAD5Y7Y0</accession>
<dbReference type="Gene3D" id="3.40.50.1240">
    <property type="entry name" value="Phosphoglycerate mutase-like"/>
    <property type="match status" value="1"/>
</dbReference>
<dbReference type="InterPro" id="IPR029033">
    <property type="entry name" value="His_PPase_superfam"/>
</dbReference>
<gene>
    <name evidence="1" type="ORF">HK103_005210</name>
</gene>
<dbReference type="AlphaFoldDB" id="A0AAD5Y7Y0"/>
<comment type="caution">
    <text evidence="1">The sequence shown here is derived from an EMBL/GenBank/DDBJ whole genome shotgun (WGS) entry which is preliminary data.</text>
</comment>